<name>A0A2A2JBH5_9BILA</name>
<evidence type="ECO:0000256" key="1">
    <source>
        <dbReference type="SAM" id="MobiDB-lite"/>
    </source>
</evidence>
<dbReference type="STRING" id="2018661.A0A2A2JBH5"/>
<protein>
    <submittedName>
        <fullName evidence="2">Uncharacterized protein</fullName>
    </submittedName>
</protein>
<proteinExistence type="predicted"/>
<sequence length="335" mass="38259">MVSVSIGRNQTRSSTLRGGSSSSQQSSGREVAPGNEKATDRQRKDKDRERGWGNQEESVKTSKKKKHQKPRKIERSKEVRPSQNKMEIPKDMPQSQNQRKPKEEPIQNPIPPSNGFQLSPQPLGRNQRNRNIFDDFADLDYNTASILESAVKITQIVRLAENGSPTLSTMNQFEDLFTQTHPHFLKIMRCCDEAYTLFRPAPVPSHKLLTETAAEISVLCDISMAEKLNRYKLSHQGRFPETWWDLNRDVNIYRALERSNLEYLKGLELNGRLDGFSDLAKKRDDLYIFHSDSGFSYLFGEDILVRLPLPSAIPPQLFASETEESVPESTDGQRH</sequence>
<gene>
    <name evidence="2" type="ORF">WR25_10767</name>
</gene>
<feature type="compositionally biased region" description="Basic and acidic residues" evidence="1">
    <location>
        <begin position="37"/>
        <end position="51"/>
    </location>
</feature>
<feature type="region of interest" description="Disordered" evidence="1">
    <location>
        <begin position="1"/>
        <end position="127"/>
    </location>
</feature>
<feature type="compositionally biased region" description="Basic residues" evidence="1">
    <location>
        <begin position="61"/>
        <end position="70"/>
    </location>
</feature>
<feature type="compositionally biased region" description="Basic and acidic residues" evidence="1">
    <location>
        <begin position="71"/>
        <end position="80"/>
    </location>
</feature>
<dbReference type="AlphaFoldDB" id="A0A2A2JBH5"/>
<evidence type="ECO:0000313" key="3">
    <source>
        <dbReference type="Proteomes" id="UP000218231"/>
    </source>
</evidence>
<evidence type="ECO:0000313" key="2">
    <source>
        <dbReference type="EMBL" id="PAV59063.1"/>
    </source>
</evidence>
<accession>A0A2A2JBH5</accession>
<comment type="caution">
    <text evidence="2">The sequence shown here is derived from an EMBL/GenBank/DDBJ whole genome shotgun (WGS) entry which is preliminary data.</text>
</comment>
<keyword evidence="3" id="KW-1185">Reference proteome</keyword>
<organism evidence="2 3">
    <name type="scientific">Diploscapter pachys</name>
    <dbReference type="NCBI Taxonomy" id="2018661"/>
    <lineage>
        <taxon>Eukaryota</taxon>
        <taxon>Metazoa</taxon>
        <taxon>Ecdysozoa</taxon>
        <taxon>Nematoda</taxon>
        <taxon>Chromadorea</taxon>
        <taxon>Rhabditida</taxon>
        <taxon>Rhabditina</taxon>
        <taxon>Rhabditomorpha</taxon>
        <taxon>Rhabditoidea</taxon>
        <taxon>Rhabditidae</taxon>
        <taxon>Diploscapter</taxon>
    </lineage>
</organism>
<feature type="compositionally biased region" description="Low complexity" evidence="1">
    <location>
        <begin position="10"/>
        <end position="29"/>
    </location>
</feature>
<feature type="compositionally biased region" description="Polar residues" evidence="1">
    <location>
        <begin position="114"/>
        <end position="127"/>
    </location>
</feature>
<reference evidence="2 3" key="1">
    <citation type="journal article" date="2017" name="Curr. Biol.">
        <title>Genome architecture and evolution of a unichromosomal asexual nematode.</title>
        <authorList>
            <person name="Fradin H."/>
            <person name="Zegar C."/>
            <person name="Gutwein M."/>
            <person name="Lucas J."/>
            <person name="Kovtun M."/>
            <person name="Corcoran D."/>
            <person name="Baugh L.R."/>
            <person name="Kiontke K."/>
            <person name="Gunsalus K."/>
            <person name="Fitch D.H."/>
            <person name="Piano F."/>
        </authorList>
    </citation>
    <scope>NUCLEOTIDE SEQUENCE [LARGE SCALE GENOMIC DNA]</scope>
    <source>
        <strain evidence="2">PF1309</strain>
    </source>
</reference>
<dbReference type="EMBL" id="LIAE01010543">
    <property type="protein sequence ID" value="PAV59063.1"/>
    <property type="molecule type" value="Genomic_DNA"/>
</dbReference>
<dbReference type="Proteomes" id="UP000218231">
    <property type="component" value="Unassembled WGS sequence"/>
</dbReference>